<dbReference type="Proteomes" id="UP001500582">
    <property type="component" value="Unassembled WGS sequence"/>
</dbReference>
<comment type="caution">
    <text evidence="2">The sequence shown here is derived from an EMBL/GenBank/DDBJ whole genome shotgun (WGS) entry which is preliminary data.</text>
</comment>
<evidence type="ECO:0000313" key="3">
    <source>
        <dbReference type="Proteomes" id="UP001500582"/>
    </source>
</evidence>
<feature type="signal peptide" evidence="1">
    <location>
        <begin position="1"/>
        <end position="20"/>
    </location>
</feature>
<keyword evidence="3" id="KW-1185">Reference proteome</keyword>
<organism evidence="2 3">
    <name type="scientific">Mucilaginibacter gynuensis</name>
    <dbReference type="NCBI Taxonomy" id="1302236"/>
    <lineage>
        <taxon>Bacteria</taxon>
        <taxon>Pseudomonadati</taxon>
        <taxon>Bacteroidota</taxon>
        <taxon>Sphingobacteriia</taxon>
        <taxon>Sphingobacteriales</taxon>
        <taxon>Sphingobacteriaceae</taxon>
        <taxon>Mucilaginibacter</taxon>
    </lineage>
</organism>
<dbReference type="RefSeq" id="WP_345213406.1">
    <property type="nucleotide sequence ID" value="NZ_BAABFT010000016.1"/>
</dbReference>
<dbReference type="EMBL" id="BAABFT010000016">
    <property type="protein sequence ID" value="GAA4336100.1"/>
    <property type="molecule type" value="Genomic_DNA"/>
</dbReference>
<evidence type="ECO:0000256" key="1">
    <source>
        <dbReference type="SAM" id="SignalP"/>
    </source>
</evidence>
<feature type="chain" id="PRO_5045745962" evidence="1">
    <location>
        <begin position="21"/>
        <end position="452"/>
    </location>
</feature>
<evidence type="ECO:0000313" key="2">
    <source>
        <dbReference type="EMBL" id="GAA4336100.1"/>
    </source>
</evidence>
<protein>
    <submittedName>
        <fullName evidence="2">Uncharacterized protein</fullName>
    </submittedName>
</protein>
<name>A0ABP8H9P4_9SPHI</name>
<gene>
    <name evidence="2" type="ORF">GCM10023149_44600</name>
</gene>
<keyword evidence="1" id="KW-0732">Signal</keyword>
<accession>A0ABP8H9P4</accession>
<reference evidence="3" key="1">
    <citation type="journal article" date="2019" name="Int. J. Syst. Evol. Microbiol.">
        <title>The Global Catalogue of Microorganisms (GCM) 10K type strain sequencing project: providing services to taxonomists for standard genome sequencing and annotation.</title>
        <authorList>
            <consortium name="The Broad Institute Genomics Platform"/>
            <consortium name="The Broad Institute Genome Sequencing Center for Infectious Disease"/>
            <person name="Wu L."/>
            <person name="Ma J."/>
        </authorList>
    </citation>
    <scope>NUCLEOTIDE SEQUENCE [LARGE SCALE GENOMIC DNA]</scope>
    <source>
        <strain evidence="3">JCM 17705</strain>
    </source>
</reference>
<proteinExistence type="predicted"/>
<sequence length="452" mass="52503">MNTHFRFLFTVVIIWLSATAKNCLAQPEIKLNDITKFSLNTEGGGLSGSVRKLEVVKQNNIWKCYQTKLVDWKHNDSTRTFIKNIPEDKLNLLLKIIAVEDTSLHISSFNINTAELIKAIDSLKSGPKNEAITMHPAQRAEFIKALQNDSIVKTAFEKEIKPLFLDDRTYYSITITTNNNTEFTIHVLSFAEPYYLPWYINNKKNYNPNITILYEFISGNDESIAWERERLNLRICTQIYRNQFLTPFNWDDFKNEQPALFRLLNKNITPIYLRKSAEGFVGRFKSEKLPAYAKFHAFIKKDDELSVNQINRYQDTLIKLFKKPNFLFKYLEGKPNTNITFGDINMGVFGADYFKVIRKFYVGIDQFDYKETHMIQVFDGKKFFSRWLLLPDNTLLLLSYRGTCEDIDWVKRLAIDSLTLTKQLATATREVGVLFNSTGKVLHNYGNVASVN</sequence>